<dbReference type="Proteomes" id="UP000187203">
    <property type="component" value="Unassembled WGS sequence"/>
</dbReference>
<accession>A0A1R3H8Y7</accession>
<evidence type="ECO:0000313" key="1">
    <source>
        <dbReference type="EMBL" id="OMO66787.1"/>
    </source>
</evidence>
<proteinExistence type="predicted"/>
<gene>
    <name evidence="1" type="ORF">COLO4_30355</name>
</gene>
<comment type="caution">
    <text evidence="1">The sequence shown here is derived from an EMBL/GenBank/DDBJ whole genome shotgun (WGS) entry which is preliminary data.</text>
</comment>
<organism evidence="1 2">
    <name type="scientific">Corchorus olitorius</name>
    <dbReference type="NCBI Taxonomy" id="93759"/>
    <lineage>
        <taxon>Eukaryota</taxon>
        <taxon>Viridiplantae</taxon>
        <taxon>Streptophyta</taxon>
        <taxon>Embryophyta</taxon>
        <taxon>Tracheophyta</taxon>
        <taxon>Spermatophyta</taxon>
        <taxon>Magnoliopsida</taxon>
        <taxon>eudicotyledons</taxon>
        <taxon>Gunneridae</taxon>
        <taxon>Pentapetalae</taxon>
        <taxon>rosids</taxon>
        <taxon>malvids</taxon>
        <taxon>Malvales</taxon>
        <taxon>Malvaceae</taxon>
        <taxon>Grewioideae</taxon>
        <taxon>Apeibeae</taxon>
        <taxon>Corchorus</taxon>
    </lineage>
</organism>
<dbReference type="AlphaFoldDB" id="A0A1R3H8Y7"/>
<keyword evidence="2" id="KW-1185">Reference proteome</keyword>
<reference evidence="2" key="1">
    <citation type="submission" date="2013-09" db="EMBL/GenBank/DDBJ databases">
        <title>Corchorus olitorius genome sequencing.</title>
        <authorList>
            <person name="Alam M."/>
            <person name="Haque M.S."/>
            <person name="Islam M.S."/>
            <person name="Emdad E.M."/>
            <person name="Islam M.M."/>
            <person name="Ahmed B."/>
            <person name="Halim A."/>
            <person name="Hossen Q.M.M."/>
            <person name="Hossain M.Z."/>
            <person name="Ahmed R."/>
            <person name="Khan M.M."/>
            <person name="Islam R."/>
            <person name="Rashid M.M."/>
            <person name="Khan S.A."/>
            <person name="Rahman M.S."/>
            <person name="Alam M."/>
            <person name="Yahiya A.S."/>
            <person name="Khan M.S."/>
            <person name="Azam M.S."/>
            <person name="Haque T."/>
            <person name="Lashkar M.Z.H."/>
            <person name="Akhand A.I."/>
            <person name="Morshed G."/>
            <person name="Roy S."/>
            <person name="Uddin K.S."/>
            <person name="Rabeya T."/>
            <person name="Hossain A.S."/>
            <person name="Chowdhury A."/>
            <person name="Snigdha A.R."/>
            <person name="Mortoza M.S."/>
            <person name="Matin S.A."/>
            <person name="Hoque S.M.E."/>
            <person name="Islam M.K."/>
            <person name="Roy D.K."/>
            <person name="Haider R."/>
            <person name="Moosa M.M."/>
            <person name="Elias S.M."/>
            <person name="Hasan A.M."/>
            <person name="Jahan S."/>
            <person name="Shafiuddin M."/>
            <person name="Mahmood N."/>
            <person name="Shommy N.S."/>
        </authorList>
    </citation>
    <scope>NUCLEOTIDE SEQUENCE [LARGE SCALE GENOMIC DNA]</scope>
    <source>
        <strain evidence="2">cv. O-4</strain>
    </source>
</reference>
<sequence length="47" mass="5128">MGLSVFSCFSGTTVAFLLYMKVLEVYFLRFGCQTCPGASTSIMLSGY</sequence>
<dbReference type="EMBL" id="AWUE01020723">
    <property type="protein sequence ID" value="OMO66787.1"/>
    <property type="molecule type" value="Genomic_DNA"/>
</dbReference>
<name>A0A1R3H8Y7_9ROSI</name>
<evidence type="ECO:0000313" key="2">
    <source>
        <dbReference type="Proteomes" id="UP000187203"/>
    </source>
</evidence>
<protein>
    <submittedName>
        <fullName evidence="1">3-ketoacyl-CoA synthase 21</fullName>
    </submittedName>
</protein>